<evidence type="ECO:0000313" key="13">
    <source>
        <dbReference type="Proteomes" id="UP000236621"/>
    </source>
</evidence>
<feature type="non-terminal residue" evidence="12">
    <location>
        <position position="1"/>
    </location>
</feature>
<evidence type="ECO:0000256" key="3">
    <source>
        <dbReference type="ARBA" id="ARBA00022679"/>
    </source>
</evidence>
<dbReference type="PROSITE" id="PS00107">
    <property type="entry name" value="PROTEIN_KINASE_ATP"/>
    <property type="match status" value="1"/>
</dbReference>
<feature type="region of interest" description="Disordered" evidence="10">
    <location>
        <begin position="1231"/>
        <end position="1331"/>
    </location>
</feature>
<keyword evidence="6 9" id="KW-0067">ATP-binding</keyword>
<dbReference type="FunFam" id="1.10.510.10:FF:000614">
    <property type="entry name" value="Serine/threonine protein kinase, putative"/>
    <property type="match status" value="1"/>
</dbReference>
<evidence type="ECO:0000256" key="9">
    <source>
        <dbReference type="PROSITE-ProRule" id="PRU10141"/>
    </source>
</evidence>
<dbReference type="GO" id="GO:0042149">
    <property type="term" value="P:cellular response to glucose starvation"/>
    <property type="evidence" value="ECO:0007669"/>
    <property type="project" value="UniProtKB-ARBA"/>
</dbReference>
<keyword evidence="4 9" id="KW-0547">Nucleotide-binding</keyword>
<dbReference type="SUPFAM" id="SSF56112">
    <property type="entry name" value="Protein kinase-like (PK-like)"/>
    <property type="match status" value="1"/>
</dbReference>
<dbReference type="SMART" id="SM00220">
    <property type="entry name" value="S_TKc"/>
    <property type="match status" value="1"/>
</dbReference>
<comment type="catalytic activity">
    <reaction evidence="7">
        <text>L-threonyl-[protein] + ATP = O-phospho-L-threonyl-[protein] + ADP + H(+)</text>
        <dbReference type="Rhea" id="RHEA:46608"/>
        <dbReference type="Rhea" id="RHEA-COMP:11060"/>
        <dbReference type="Rhea" id="RHEA-COMP:11605"/>
        <dbReference type="ChEBI" id="CHEBI:15378"/>
        <dbReference type="ChEBI" id="CHEBI:30013"/>
        <dbReference type="ChEBI" id="CHEBI:30616"/>
        <dbReference type="ChEBI" id="CHEBI:61977"/>
        <dbReference type="ChEBI" id="CHEBI:456216"/>
        <dbReference type="EC" id="2.7.11.1"/>
    </reaction>
</comment>
<dbReference type="STRING" id="45235.A0A2K3QQJ8"/>
<feature type="region of interest" description="Disordered" evidence="10">
    <location>
        <begin position="52"/>
        <end position="149"/>
    </location>
</feature>
<feature type="region of interest" description="Disordered" evidence="10">
    <location>
        <begin position="778"/>
        <end position="893"/>
    </location>
</feature>
<name>A0A2K3QQJ8_9HYPO</name>
<organism evidence="12 13">
    <name type="scientific">Tolypocladium capitatum</name>
    <dbReference type="NCBI Taxonomy" id="45235"/>
    <lineage>
        <taxon>Eukaryota</taxon>
        <taxon>Fungi</taxon>
        <taxon>Dikarya</taxon>
        <taxon>Ascomycota</taxon>
        <taxon>Pezizomycotina</taxon>
        <taxon>Sordariomycetes</taxon>
        <taxon>Hypocreomycetidae</taxon>
        <taxon>Hypocreales</taxon>
        <taxon>Ophiocordycipitaceae</taxon>
        <taxon>Tolypocladium</taxon>
    </lineage>
</organism>
<dbReference type="Pfam" id="PF00069">
    <property type="entry name" value="Pkinase"/>
    <property type="match status" value="2"/>
</dbReference>
<comment type="caution">
    <text evidence="12">The sequence shown here is derived from an EMBL/GenBank/DDBJ whole genome shotgun (WGS) entry which is preliminary data.</text>
</comment>
<dbReference type="EC" id="2.7.11.1" evidence="1"/>
<dbReference type="GO" id="GO:0005524">
    <property type="term" value="F:ATP binding"/>
    <property type="evidence" value="ECO:0007669"/>
    <property type="project" value="UniProtKB-UniRule"/>
</dbReference>
<feature type="compositionally biased region" description="Polar residues" evidence="10">
    <location>
        <begin position="436"/>
        <end position="446"/>
    </location>
</feature>
<proteinExistence type="predicted"/>
<feature type="compositionally biased region" description="Low complexity" evidence="10">
    <location>
        <begin position="1139"/>
        <end position="1150"/>
    </location>
</feature>
<evidence type="ECO:0000256" key="1">
    <source>
        <dbReference type="ARBA" id="ARBA00012513"/>
    </source>
</evidence>
<feature type="binding site" evidence="9">
    <location>
        <position position="234"/>
    </location>
    <ligand>
        <name>ATP</name>
        <dbReference type="ChEBI" id="CHEBI:30616"/>
    </ligand>
</feature>
<dbReference type="CDD" id="cd14008">
    <property type="entry name" value="STKc_LKB1_CaMKK"/>
    <property type="match status" value="1"/>
</dbReference>
<feature type="region of interest" description="Disordered" evidence="10">
    <location>
        <begin position="914"/>
        <end position="948"/>
    </location>
</feature>
<dbReference type="OrthoDB" id="68483at2759"/>
<comment type="catalytic activity">
    <reaction evidence="8">
        <text>L-seryl-[protein] + ATP = O-phospho-L-seryl-[protein] + ADP + H(+)</text>
        <dbReference type="Rhea" id="RHEA:17989"/>
        <dbReference type="Rhea" id="RHEA-COMP:9863"/>
        <dbReference type="Rhea" id="RHEA-COMP:11604"/>
        <dbReference type="ChEBI" id="CHEBI:15378"/>
        <dbReference type="ChEBI" id="CHEBI:29999"/>
        <dbReference type="ChEBI" id="CHEBI:30616"/>
        <dbReference type="ChEBI" id="CHEBI:83421"/>
        <dbReference type="ChEBI" id="CHEBI:456216"/>
        <dbReference type="EC" id="2.7.11.1"/>
    </reaction>
</comment>
<keyword evidence="2" id="KW-0723">Serine/threonine-protein kinase</keyword>
<feature type="compositionally biased region" description="Basic and acidic residues" evidence="10">
    <location>
        <begin position="1312"/>
        <end position="1323"/>
    </location>
</feature>
<reference evidence="12 13" key="1">
    <citation type="submission" date="2017-08" db="EMBL/GenBank/DDBJ databases">
        <title>Harnessing the power of phylogenomics to disentangle the directionality and signatures of interkingdom host jumping in the parasitic fungal genus Tolypocladium.</title>
        <authorList>
            <person name="Quandt C.A."/>
            <person name="Patterson W."/>
            <person name="Spatafora J.W."/>
        </authorList>
    </citation>
    <scope>NUCLEOTIDE SEQUENCE [LARGE SCALE GENOMIC DNA]</scope>
    <source>
        <strain evidence="12 13">CBS 113982</strain>
    </source>
</reference>
<dbReference type="InterPro" id="IPR017441">
    <property type="entry name" value="Protein_kinase_ATP_BS"/>
</dbReference>
<feature type="compositionally biased region" description="Low complexity" evidence="10">
    <location>
        <begin position="1005"/>
        <end position="1018"/>
    </location>
</feature>
<feature type="compositionally biased region" description="Low complexity" evidence="10">
    <location>
        <begin position="59"/>
        <end position="76"/>
    </location>
</feature>
<dbReference type="GO" id="GO:0007165">
    <property type="term" value="P:signal transduction"/>
    <property type="evidence" value="ECO:0007669"/>
    <property type="project" value="TreeGrafter"/>
</dbReference>
<dbReference type="FunFam" id="3.30.200.20:FF:000206">
    <property type="entry name" value="Serine/threonine-protein kinase Ssp1"/>
    <property type="match status" value="1"/>
</dbReference>
<feature type="compositionally biased region" description="Basic and acidic residues" evidence="10">
    <location>
        <begin position="1049"/>
        <end position="1064"/>
    </location>
</feature>
<feature type="region of interest" description="Disordered" evidence="10">
    <location>
        <begin position="429"/>
        <end position="453"/>
    </location>
</feature>
<dbReference type="Proteomes" id="UP000236621">
    <property type="component" value="Unassembled WGS sequence"/>
</dbReference>
<dbReference type="PANTHER" id="PTHR43895:SF152">
    <property type="entry name" value="SERINE_THREONINE-PROTEIN KINASE TOS3"/>
    <property type="match status" value="1"/>
</dbReference>
<dbReference type="EMBL" id="NRSZ01000049">
    <property type="protein sequence ID" value="PNY29816.1"/>
    <property type="molecule type" value="Genomic_DNA"/>
</dbReference>
<accession>A0A2K3QQJ8</accession>
<evidence type="ECO:0000256" key="7">
    <source>
        <dbReference type="ARBA" id="ARBA00047899"/>
    </source>
</evidence>
<feature type="compositionally biased region" description="Polar residues" evidence="10">
    <location>
        <begin position="1019"/>
        <end position="1031"/>
    </location>
</feature>
<evidence type="ECO:0000256" key="10">
    <source>
        <dbReference type="SAM" id="MobiDB-lite"/>
    </source>
</evidence>
<dbReference type="GO" id="GO:0004674">
    <property type="term" value="F:protein serine/threonine kinase activity"/>
    <property type="evidence" value="ECO:0007669"/>
    <property type="project" value="UniProtKB-KW"/>
</dbReference>
<evidence type="ECO:0000256" key="6">
    <source>
        <dbReference type="ARBA" id="ARBA00022840"/>
    </source>
</evidence>
<dbReference type="InterPro" id="IPR000719">
    <property type="entry name" value="Prot_kinase_dom"/>
</dbReference>
<dbReference type="GO" id="GO:0001558">
    <property type="term" value="P:regulation of cell growth"/>
    <property type="evidence" value="ECO:0007669"/>
    <property type="project" value="UniProtKB-ARBA"/>
</dbReference>
<keyword evidence="3" id="KW-0808">Transferase</keyword>
<evidence type="ECO:0000256" key="5">
    <source>
        <dbReference type="ARBA" id="ARBA00022777"/>
    </source>
</evidence>
<evidence type="ECO:0000259" key="11">
    <source>
        <dbReference type="PROSITE" id="PS50011"/>
    </source>
</evidence>
<evidence type="ECO:0000313" key="12">
    <source>
        <dbReference type="EMBL" id="PNY29816.1"/>
    </source>
</evidence>
<feature type="compositionally biased region" description="Basic and acidic residues" evidence="10">
    <location>
        <begin position="865"/>
        <end position="886"/>
    </location>
</feature>
<evidence type="ECO:0000256" key="8">
    <source>
        <dbReference type="ARBA" id="ARBA00048679"/>
    </source>
</evidence>
<gene>
    <name evidence="12" type="ORF">TCAP_00272</name>
</gene>
<evidence type="ECO:0000256" key="4">
    <source>
        <dbReference type="ARBA" id="ARBA00022741"/>
    </source>
</evidence>
<dbReference type="InterPro" id="IPR011009">
    <property type="entry name" value="Kinase-like_dom_sf"/>
</dbReference>
<protein>
    <recommendedName>
        <fullName evidence="1">non-specific serine/threonine protein kinase</fullName>
        <ecNumber evidence="1">2.7.11.1</ecNumber>
    </recommendedName>
</protein>
<keyword evidence="5 12" id="KW-0418">Kinase</keyword>
<dbReference type="Gene3D" id="1.10.510.10">
    <property type="entry name" value="Transferase(Phosphotransferase) domain 1"/>
    <property type="match status" value="1"/>
</dbReference>
<feature type="compositionally biased region" description="Basic and acidic residues" evidence="10">
    <location>
        <begin position="926"/>
        <end position="935"/>
    </location>
</feature>
<feature type="domain" description="Protein kinase" evidence="11">
    <location>
        <begin position="205"/>
        <end position="719"/>
    </location>
</feature>
<feature type="region of interest" description="Disordered" evidence="10">
    <location>
        <begin position="981"/>
        <end position="1156"/>
    </location>
</feature>
<evidence type="ECO:0000256" key="2">
    <source>
        <dbReference type="ARBA" id="ARBA00022527"/>
    </source>
</evidence>
<dbReference type="PANTHER" id="PTHR43895">
    <property type="entry name" value="CALCIUM/CALMODULIN-DEPENDENT PROTEIN KINASE KINASE-RELATED"/>
    <property type="match status" value="1"/>
</dbReference>
<feature type="region of interest" description="Disordered" evidence="10">
    <location>
        <begin position="386"/>
        <end position="416"/>
    </location>
</feature>
<dbReference type="Gene3D" id="3.30.200.20">
    <property type="entry name" value="Phosphorylase Kinase, domain 1"/>
    <property type="match status" value="1"/>
</dbReference>
<keyword evidence="13" id="KW-1185">Reference proteome</keyword>
<dbReference type="PROSITE" id="PS50011">
    <property type="entry name" value="PROTEIN_KINASE_DOM"/>
    <property type="match status" value="1"/>
</dbReference>
<sequence length="1331" mass="146676">LPPPSQIPTDSRETTTCRFSSTPSLVLTSGPYLCCRLLLFILRLRSPEISPIPPQSCCDRSAGPSRSDSASRPASRVGRQQPALQHVESSVLGPSKHLRMDSSPQHQESARQHHPSLPPLYAHRPQSTSPPPRTANSTPISSPGLFSPTLSTRHLENISISESNTPALVSGSPYLHPLQTRRVRETHKALIDSDNITGRKSINQYEVIEEIGRGMHGKVKLARNTETGENVAIKIIPRFSKKRRLGRVTAMSPQDKTKKEIAILKKIRHPNVVALLEVIDDPELKKIYMVLEHVELGEIVWRKKGLPHICQYERKRVEREMRGDVPTAEEEQYHQMLERRQALKELKRARMAQNFAGPSDYWSVEHGAADEASGVGHWSRISSREDFGTADAHPSPPGSRRLSRAPSRSLSITSTGLPPAELDEIVDWGHDMDTPMPQSGSTTAPSTAAPDGTTYGTYVEDGVRVRSLSIADSIISHMSSVDYNPRAHDPFAEDFSFVPCFTLDQARSTFRDTVLGLEYLHYQGVVHRDIKPANLLWSRDHRVKISDFGVSYFGRPIRDCELDETVSESEAKDFDDDLELAKTVGTPAFFAPELCYTDLDKTEQPKVSEQIDVWSLGVTLYCLIYARIPFLAEDEFQMFKKIATEDVHISRRRLKPVDPSTSPSATSLYKRQNAHPYRDDNDLEFEEVDNLLYDLLRQMLVKNPEKRIRLRDIKRHPWVVQGIANPVGWIDDTDPARPSCGRKIQVDEKDMSFAVIPLNFLERARSVMKKAVGKVMHPLAERSDSKPRRRATSSVASSAGDSMFRHTAPPTQYTCSRRGSLRPDDYSAQVGRDSSDHAAPASSTTDLQPETVAYDPLATVLPPLERPRESGPGESDNADRDREPGCSRRFQRRNVPAKLVSNFLSLTPALPLQAQSTPATPHHHGPREERRDGETAGRPTRGLEAQGDDISRSASVDRALFVNTDKRAQARVALSNAVAPGSMQWPRHPRPMRSVDLGRSRHGHSSNPSPLSSSPQTSIATYQHGQPQSDPNFHARRQARVVERPQTAHRVENISKAKQPEHRGGHFSSNPETLAPGASSSSTELASEAHKAQGADVDPVKMPCPPSPDAQEWPQHLGAPSRGDSTKSCSTESMEGMATPLTSPSETTSPVATDGPPKNRSQNMLIFQSDPSLPALLSGASSISADIEGELLCRPGVVHQSPPRLESSDSMTPPALAKESAGSFSMDHVFGHAPAMESGPLGLHLQPPGPESTGPVEPGTRPAYDDDDDASDDGILFMVKPRKRTSLLPMASPARPFEAKRRDTGASTASDETAKKVAVHGDDEGWFPPEA</sequence>
<feature type="compositionally biased region" description="Low complexity" evidence="10">
    <location>
        <begin position="398"/>
        <end position="411"/>
    </location>
</feature>